<name>A0A1M6VWD0_9BACT</name>
<comment type="cofactor">
    <cofactor evidence="8">
        <name>[4Fe-4S] cluster</name>
        <dbReference type="ChEBI" id="CHEBI:49883"/>
    </cofactor>
    <text evidence="8">Binds 1 [4Fe-4S] cluster. The cluster is coordinated with 3 cysteines and an exchangeable S-adenosyl-L-methionine.</text>
</comment>
<evidence type="ECO:0000256" key="3">
    <source>
        <dbReference type="ARBA" id="ARBA00022723"/>
    </source>
</evidence>
<protein>
    <recommendedName>
        <fullName evidence="8">7-carboxy-7-deazaguanine synthase</fullName>
        <shortName evidence="8">CDG synthase</shortName>
        <ecNumber evidence="8">4.3.99.3</ecNumber>
    </recommendedName>
    <alternativeName>
        <fullName evidence="8">Queuosine biosynthesis protein QueE</fullName>
    </alternativeName>
</protein>
<dbReference type="HAMAP" id="MF_00917">
    <property type="entry name" value="QueE"/>
    <property type="match status" value="1"/>
</dbReference>
<feature type="binding site" evidence="8">
    <location>
        <position position="91"/>
    </location>
    <ligand>
        <name>substrate</name>
    </ligand>
</feature>
<dbReference type="SUPFAM" id="SSF102114">
    <property type="entry name" value="Radical SAM enzymes"/>
    <property type="match status" value="1"/>
</dbReference>
<organism evidence="10 11">
    <name type="scientific">Rhodothermus profundi</name>
    <dbReference type="NCBI Taxonomy" id="633813"/>
    <lineage>
        <taxon>Bacteria</taxon>
        <taxon>Pseudomonadati</taxon>
        <taxon>Rhodothermota</taxon>
        <taxon>Rhodothermia</taxon>
        <taxon>Rhodothermales</taxon>
        <taxon>Rhodothermaceae</taxon>
        <taxon>Rhodothermus</taxon>
    </lineage>
</organism>
<dbReference type="UniPathway" id="UPA00391"/>
<comment type="pathway">
    <text evidence="8">Purine metabolism; 7-cyano-7-deazaguanine biosynthesis.</text>
</comment>
<dbReference type="STRING" id="633813.SAMN04488087_2140"/>
<dbReference type="PANTHER" id="PTHR42836">
    <property type="entry name" value="7-CARBOXY-7-DEAZAGUANINE SYNTHASE"/>
    <property type="match status" value="1"/>
</dbReference>
<evidence type="ECO:0000259" key="9">
    <source>
        <dbReference type="PROSITE" id="PS51918"/>
    </source>
</evidence>
<keyword evidence="11" id="KW-1185">Reference proteome</keyword>
<evidence type="ECO:0000313" key="10">
    <source>
        <dbReference type="EMBL" id="SHK85751.1"/>
    </source>
</evidence>
<feature type="binding site" evidence="8">
    <location>
        <begin position="13"/>
        <end position="15"/>
    </location>
    <ligand>
        <name>substrate</name>
    </ligand>
</feature>
<dbReference type="AlphaFoldDB" id="A0A1M6VWD0"/>
<comment type="caution">
    <text evidence="8">Lacks conserved residue(s) required for the propagation of feature annotation.</text>
</comment>
<accession>A0A1M6VWD0</accession>
<feature type="binding site" evidence="8">
    <location>
        <position position="57"/>
    </location>
    <ligand>
        <name>[4Fe-4S] cluster</name>
        <dbReference type="ChEBI" id="CHEBI:49883"/>
        <note>4Fe-4S-S-AdoMet</note>
    </ligand>
</feature>
<dbReference type="GO" id="GO:0000287">
    <property type="term" value="F:magnesium ion binding"/>
    <property type="evidence" value="ECO:0007669"/>
    <property type="project" value="UniProtKB-UniRule"/>
</dbReference>
<feature type="domain" description="Radical SAM core" evidence="9">
    <location>
        <begin position="19"/>
        <end position="233"/>
    </location>
</feature>
<sequence length="233" mass="26213">MPTYRVKAIWKTLQGEGFFAGRPAVFVRFVGCNLWSGQERDRERDAQRTGADCPRWCDTDFRKAGSRPYTADELVAALQEVGGPIRFCVLTGGEPLLQLDASLMHALQAAGYFVAIETNGTVSLRQACTDPETGQLVAPDWIVCSPKLPEDRLALEYFDELKLIVPDYRPEQYARFARRARPHRVGGRRIPLLWLQPEDGPRLAEAQRCAVELALAHPEWRVSVQIHKVLGVD</sequence>
<dbReference type="Proteomes" id="UP000185812">
    <property type="component" value="Unassembled WGS sequence"/>
</dbReference>
<feature type="binding site" evidence="8">
    <location>
        <position position="93"/>
    </location>
    <ligand>
        <name>S-adenosyl-L-methionine</name>
        <dbReference type="ChEBI" id="CHEBI:59789"/>
    </ligand>
</feature>
<comment type="similarity">
    <text evidence="8">Belongs to the radical SAM superfamily. 7-carboxy-7-deazaguanine synthase family.</text>
</comment>
<keyword evidence="3 8" id="KW-0479">Metal-binding</keyword>
<dbReference type="GO" id="GO:1904047">
    <property type="term" value="F:S-adenosyl-L-methionine binding"/>
    <property type="evidence" value="ECO:0007669"/>
    <property type="project" value="UniProtKB-UniRule"/>
</dbReference>
<keyword evidence="5 8" id="KW-0408">Iron</keyword>
<evidence type="ECO:0000313" key="11">
    <source>
        <dbReference type="Proteomes" id="UP000185812"/>
    </source>
</evidence>
<dbReference type="EC" id="4.3.99.3" evidence="8"/>
<keyword evidence="2 8" id="KW-0949">S-adenosyl-L-methionine</keyword>
<evidence type="ECO:0000256" key="7">
    <source>
        <dbReference type="ARBA" id="ARBA00023239"/>
    </source>
</evidence>
<evidence type="ECO:0000256" key="8">
    <source>
        <dbReference type="HAMAP-Rule" id="MF_00917"/>
    </source>
</evidence>
<keyword evidence="8" id="KW-0671">Queuosine biosynthesis</keyword>
<keyword evidence="6 8" id="KW-0411">Iron-sulfur</keyword>
<evidence type="ECO:0000256" key="5">
    <source>
        <dbReference type="ARBA" id="ARBA00023004"/>
    </source>
</evidence>
<keyword evidence="1 8" id="KW-0004">4Fe-4S</keyword>
<dbReference type="InterPro" id="IPR007197">
    <property type="entry name" value="rSAM"/>
</dbReference>
<dbReference type="RefSeq" id="WP_072715964.1">
    <property type="nucleotide sequence ID" value="NZ_FRAU01000007.1"/>
</dbReference>
<feature type="binding site" evidence="8">
    <location>
        <position position="32"/>
    </location>
    <ligand>
        <name>[4Fe-4S] cluster</name>
        <dbReference type="ChEBI" id="CHEBI:49883"/>
        <note>4Fe-4S-S-AdoMet</note>
    </ligand>
</feature>
<dbReference type="GO" id="GO:0008616">
    <property type="term" value="P:tRNA queuosine(34) biosynthetic process"/>
    <property type="evidence" value="ECO:0007669"/>
    <property type="project" value="UniProtKB-UniRule"/>
</dbReference>
<dbReference type="InterPro" id="IPR024924">
    <property type="entry name" value="7-CO-7-deazaguanine_synth-like"/>
</dbReference>
<feature type="binding site" evidence="8">
    <location>
        <begin position="196"/>
        <end position="199"/>
    </location>
    <ligand>
        <name>S-adenosyl-L-methionine</name>
        <dbReference type="ChEBI" id="CHEBI:59789"/>
    </ligand>
</feature>
<feature type="binding site" evidence="8">
    <location>
        <position position="53"/>
    </location>
    <ligand>
        <name>[4Fe-4S] cluster</name>
        <dbReference type="ChEBI" id="CHEBI:49883"/>
        <note>4Fe-4S-S-AdoMet</note>
    </ligand>
</feature>
<comment type="subunit">
    <text evidence="8">Homodimer.</text>
</comment>
<dbReference type="Pfam" id="PF04055">
    <property type="entry name" value="Radical_SAM"/>
    <property type="match status" value="1"/>
</dbReference>
<comment type="cofactor">
    <cofactor evidence="8">
        <name>Mg(2+)</name>
        <dbReference type="ChEBI" id="CHEBI:18420"/>
    </cofactor>
</comment>
<keyword evidence="4 8" id="KW-0460">Magnesium</keyword>
<evidence type="ECO:0000256" key="6">
    <source>
        <dbReference type="ARBA" id="ARBA00023014"/>
    </source>
</evidence>
<dbReference type="PROSITE" id="PS51918">
    <property type="entry name" value="RADICAL_SAM"/>
    <property type="match status" value="1"/>
</dbReference>
<proteinExistence type="inferred from homology"/>
<feature type="binding site" evidence="8">
    <location>
        <position position="59"/>
    </location>
    <ligand>
        <name>Mg(2+)</name>
        <dbReference type="ChEBI" id="CHEBI:18420"/>
    </ligand>
</feature>
<evidence type="ECO:0000256" key="2">
    <source>
        <dbReference type="ARBA" id="ARBA00022691"/>
    </source>
</evidence>
<dbReference type="PIRSF" id="PIRSF000370">
    <property type="entry name" value="QueE"/>
    <property type="match status" value="1"/>
</dbReference>
<dbReference type="GO" id="GO:0051539">
    <property type="term" value="F:4 iron, 4 sulfur cluster binding"/>
    <property type="evidence" value="ECO:0007669"/>
    <property type="project" value="UniProtKB-UniRule"/>
</dbReference>
<evidence type="ECO:0000256" key="1">
    <source>
        <dbReference type="ARBA" id="ARBA00022485"/>
    </source>
</evidence>
<dbReference type="InterPro" id="IPR013785">
    <property type="entry name" value="Aldolase_TIM"/>
</dbReference>
<dbReference type="GO" id="GO:0016840">
    <property type="term" value="F:carbon-nitrogen lyase activity"/>
    <property type="evidence" value="ECO:0007669"/>
    <property type="project" value="UniProtKB-UniRule"/>
</dbReference>
<dbReference type="OrthoDB" id="9792276at2"/>
<feature type="binding site" evidence="8">
    <location>
        <begin position="145"/>
        <end position="147"/>
    </location>
    <ligand>
        <name>S-adenosyl-L-methionine</name>
        <dbReference type="ChEBI" id="CHEBI:59789"/>
    </ligand>
</feature>
<gene>
    <name evidence="8" type="primary">queE</name>
    <name evidence="10" type="ORF">SAMN04488087_2140</name>
</gene>
<comment type="catalytic activity">
    <reaction evidence="8">
        <text>6-carboxy-5,6,7,8-tetrahydropterin + H(+) = 7-carboxy-7-carbaguanine + NH4(+)</text>
        <dbReference type="Rhea" id="RHEA:27974"/>
        <dbReference type="ChEBI" id="CHEBI:15378"/>
        <dbReference type="ChEBI" id="CHEBI:28938"/>
        <dbReference type="ChEBI" id="CHEBI:61032"/>
        <dbReference type="ChEBI" id="CHEBI:61036"/>
        <dbReference type="EC" id="4.3.99.3"/>
    </reaction>
</comment>
<dbReference type="PANTHER" id="PTHR42836:SF1">
    <property type="entry name" value="7-CARBOXY-7-DEAZAGUANINE SYNTHASE"/>
    <property type="match status" value="1"/>
</dbReference>
<evidence type="ECO:0000256" key="4">
    <source>
        <dbReference type="ARBA" id="ARBA00022842"/>
    </source>
</evidence>
<comment type="cofactor">
    <cofactor evidence="8">
        <name>S-adenosyl-L-methionine</name>
        <dbReference type="ChEBI" id="CHEBI:59789"/>
    </cofactor>
    <text evidence="8">Binds 1 S-adenosyl-L-methionine per subunit.</text>
</comment>
<keyword evidence="7 8" id="KW-0456">Lyase</keyword>
<dbReference type="InterPro" id="IPR058240">
    <property type="entry name" value="rSAM_sf"/>
</dbReference>
<dbReference type="Gene3D" id="3.20.20.70">
    <property type="entry name" value="Aldolase class I"/>
    <property type="match status" value="1"/>
</dbReference>
<feature type="binding site" evidence="8">
    <location>
        <begin position="56"/>
        <end position="58"/>
    </location>
    <ligand>
        <name>S-adenosyl-L-methionine</name>
        <dbReference type="ChEBI" id="CHEBI:59789"/>
    </ligand>
</feature>
<dbReference type="EMBL" id="FRAU01000007">
    <property type="protein sequence ID" value="SHK85751.1"/>
    <property type="molecule type" value="Genomic_DNA"/>
</dbReference>
<reference evidence="11" key="1">
    <citation type="submission" date="2016-11" db="EMBL/GenBank/DDBJ databases">
        <authorList>
            <person name="Varghese N."/>
            <person name="Submissions S."/>
        </authorList>
    </citation>
    <scope>NUCLEOTIDE SEQUENCE [LARGE SCALE GENOMIC DNA]</scope>
    <source>
        <strain evidence="11">DSM 22212</strain>
    </source>
</reference>
<feature type="binding site" evidence="8">
    <location>
        <position position="28"/>
    </location>
    <ligand>
        <name>substrate</name>
    </ligand>
</feature>
<comment type="function">
    <text evidence="8">Catalyzes the complex heterocyclic radical-mediated conversion of 6-carboxy-5,6,7,8-tetrahydropterin (CPH4) to 7-carboxy-7-deazaguanine (CDG), a step common to the biosynthetic pathways of all 7-deazapurine-containing compounds.</text>
</comment>